<evidence type="ECO:0000256" key="12">
    <source>
        <dbReference type="ARBA" id="ARBA00031250"/>
    </source>
</evidence>
<dbReference type="InterPro" id="IPR031778">
    <property type="entry name" value="Sortilin_N"/>
</dbReference>
<keyword evidence="6 16" id="KW-1133">Transmembrane helix</keyword>
<evidence type="ECO:0000256" key="1">
    <source>
        <dbReference type="ARBA" id="ARBA00004198"/>
    </source>
</evidence>
<name>A0A0F7SM13_PHARH</name>
<dbReference type="FunFam" id="3.30.60.270:FF:000005">
    <property type="entry name" value="Sortilin"/>
    <property type="match status" value="1"/>
</dbReference>
<feature type="signal peptide" evidence="17">
    <location>
        <begin position="1"/>
        <end position="27"/>
    </location>
</feature>
<comment type="subcellular location">
    <subcellularLocation>
        <location evidence="1">Golgi apparatus</location>
        <location evidence="1">trans-Golgi network membrane</location>
    </subcellularLocation>
    <subcellularLocation>
        <location evidence="15">Prevacuolar compartment membrane</location>
    </subcellularLocation>
</comment>
<dbReference type="EMBL" id="LN483273">
    <property type="protein sequence ID" value="CDZ97982.1"/>
    <property type="molecule type" value="Genomic_DNA"/>
</dbReference>
<dbReference type="Gene3D" id="2.10.70.80">
    <property type="match status" value="2"/>
</dbReference>
<dbReference type="GO" id="GO:0005829">
    <property type="term" value="C:cytosol"/>
    <property type="evidence" value="ECO:0007669"/>
    <property type="project" value="GOC"/>
</dbReference>
<dbReference type="SMART" id="SM00602">
    <property type="entry name" value="VPS10"/>
    <property type="match status" value="2"/>
</dbReference>
<feature type="transmembrane region" description="Helical" evidence="16">
    <location>
        <begin position="1440"/>
        <end position="1462"/>
    </location>
</feature>
<protein>
    <recommendedName>
        <fullName evidence="2">Vacuolar protein sorting/targeting protein 10</fullName>
    </recommendedName>
    <alternativeName>
        <fullName evidence="13">Carboxypeptidase Y receptor</fullName>
    </alternativeName>
    <alternativeName>
        <fullName evidence="12 14">Sortilin VPS10</fullName>
    </alternativeName>
</protein>
<evidence type="ECO:0000256" key="10">
    <source>
        <dbReference type="ARBA" id="ARBA00023180"/>
    </source>
</evidence>
<reference evidence="19" key="1">
    <citation type="submission" date="2014-08" db="EMBL/GenBank/DDBJ databases">
        <authorList>
            <person name="Sharma Rahul"/>
            <person name="Thines Marco"/>
        </authorList>
    </citation>
    <scope>NUCLEOTIDE SEQUENCE</scope>
</reference>
<dbReference type="InterPro" id="IPR031777">
    <property type="entry name" value="Sortilin_C"/>
</dbReference>
<evidence type="ECO:0000256" key="7">
    <source>
        <dbReference type="ARBA" id="ARBA00023034"/>
    </source>
</evidence>
<feature type="chain" id="PRO_5002522089" description="Vacuolar protein sorting/targeting protein 10" evidence="17">
    <location>
        <begin position="28"/>
        <end position="1550"/>
    </location>
</feature>
<dbReference type="GO" id="GO:0006895">
    <property type="term" value="P:Golgi to endosome transport"/>
    <property type="evidence" value="ECO:0007669"/>
    <property type="project" value="TreeGrafter"/>
</dbReference>
<evidence type="ECO:0000256" key="13">
    <source>
        <dbReference type="ARBA" id="ARBA00031354"/>
    </source>
</evidence>
<accession>A0A0F7SM13</accession>
<evidence type="ECO:0000256" key="9">
    <source>
        <dbReference type="ARBA" id="ARBA00023170"/>
    </source>
</evidence>
<dbReference type="InterPro" id="IPR006581">
    <property type="entry name" value="VPS10"/>
</dbReference>
<evidence type="ECO:0000256" key="5">
    <source>
        <dbReference type="ARBA" id="ARBA00022737"/>
    </source>
</evidence>
<keyword evidence="5" id="KW-0677">Repeat</keyword>
<evidence type="ECO:0000256" key="3">
    <source>
        <dbReference type="ARBA" id="ARBA00022692"/>
    </source>
</evidence>
<dbReference type="InterPro" id="IPR015943">
    <property type="entry name" value="WD40/YVTN_repeat-like_dom_sf"/>
</dbReference>
<keyword evidence="7" id="KW-0333">Golgi apparatus</keyword>
<dbReference type="Pfam" id="PF15901">
    <property type="entry name" value="Sortilin_C"/>
    <property type="match status" value="2"/>
</dbReference>
<dbReference type="GO" id="GO:0006896">
    <property type="term" value="P:Golgi to vacuole transport"/>
    <property type="evidence" value="ECO:0007669"/>
    <property type="project" value="TreeGrafter"/>
</dbReference>
<keyword evidence="9 19" id="KW-0675">Receptor</keyword>
<sequence>MLPLHFVNKSLGTLLLALASFTLGGFAQQPSSSVSKFPHLPSKIFYFEDTSDVLYHDPLLQNVYRSSNEGKDWSLIEGVPDGEAAHLIDHPTDNQVAFIITRQTTHYATYNRGATWQKFELPAAASRTGSPLSFHSTEKGWIIYQGTVCETTGTGHWGSGKTCWDDAYYTLDAFRSSSKLLLSQVNQCLFAHQSEYFKTPNPTESNSLVYCIAFDSSSLPGESKGLSESRLFSSRSWFASEGSQGEVVDFGIGKRARGIVGLGVAGGFVVAALRKDLVAGGTGGSEDPMSLYGECYPCSCFFLSSRLSVNHLDQPNLLRAAPSVTPNGVDWSVAKFPHGSIANLKENAYTIVESTSHSISIDVLAYPTASIGDLFVSNSNGTEFQVSLQDSNRNARGIVDYENLVGVEGVAVANMVRNREEVVGWGKNKEVVSRITWNDGLFFFLFSSIDRLVQDGVISRSILESSSSPKSLLFGPGATIGRTWKQLKPPAKKLNGDDWECQPGEDDDCSLHLWSVSTPHNFGKVFSSTAPGYVMGIGSVGSYLLPYEDCDTFISTDAGVTWNMALNDASKYEFGDQGSVLVSVWDEGTSSEIKYSFDAGATWNTYDFGVTIKPILLTTVPDSTSQKFLLLGTLSRADAGNNARHALVFLDFADMRKRKCTDKDFEKWYARPEDQECLMGHKQWYRRRKVDADCYVGDKFEDPKVQMDNCPCTDKDFECDFNFVLQAGECVLAGPEPVPAGTCTKADIRTYEGSSGYRLIPGNTCDRSKGIAKDKKVIKDCSQSRPADGQVSHQIHDFGSKVIKSQYLGDSQTVLVQLQDDSIWQSSNEGFTWKQLYPDESFLALTVHTYSKDRAYLVTDDRKVYFTTDTGRNWYTFSPPSDPNGLGVPIFDFHPTKSDWVIWTGQVDCSSVTSNTCRTVSHYSTDNGRKWRQIETYVKSCVWARGSRLKIDEKMIMCESYQKKEGSQRSPAYNPLKLVAGQGYYYNQEDLFSSIVGFTTFSEYLIVAELNEQEGTLKLQVSLDGTHFAEGQFPPGMGVENKAVSRRSKSGDEYGNVFKSNSNGTYFGLSIENANRNNRGYVDFEKMIGLDGVAVLNIVSNPDQAAVSGTKKLKTMITHNDGGSWNPMTPPSKDSLGQPYPCSSTSCALHIHGYTERRDPKATYSSPSAKGLMMAVGNVGENLIGYTDSDTFLTRDAGFTWEEVHKDAHLWEFGDYGSILIIANDEEATDHVLYTTDEGLNWKEYSFGERLRISQIQTVPSDTSRKFLLYGTRGAKPDETVAVHIDFSALTARKCEQKISDPNHDDFELWSPSESRAETCLFGRQTLYHRRIRDRNCFIGERIIQQEEFVRNCTCSASDFECEFNHHRDASGKCVLFPSATALSPLTTEEEQCKTTTDGYWYERTAYRKIPYSSCEGGDRPDRGKRHRCPEVFVPTSHGALFWLSIVIAPFLFAGLGGMWWVKKSGGSSGSIRLGDSRAFGGGGSSNQVIEYLAAIPYVLIGATGAAWAWVESKVRTIPFFNKMQSRRGYRNVPVDDDAEILRGTYDDEE</sequence>
<evidence type="ECO:0000256" key="16">
    <source>
        <dbReference type="SAM" id="Phobius"/>
    </source>
</evidence>
<evidence type="ECO:0000256" key="4">
    <source>
        <dbReference type="ARBA" id="ARBA00022729"/>
    </source>
</evidence>
<dbReference type="Pfam" id="PF15902">
    <property type="entry name" value="Sortilin-Vps10"/>
    <property type="match status" value="4"/>
</dbReference>
<evidence type="ECO:0000256" key="6">
    <source>
        <dbReference type="ARBA" id="ARBA00022989"/>
    </source>
</evidence>
<dbReference type="GO" id="GO:0016020">
    <property type="term" value="C:membrane"/>
    <property type="evidence" value="ECO:0007669"/>
    <property type="project" value="InterPro"/>
</dbReference>
<keyword evidence="3 16" id="KW-0812">Transmembrane</keyword>
<feature type="domain" description="VPS10" evidence="18">
    <location>
        <begin position="52"/>
        <end position="786"/>
    </location>
</feature>
<evidence type="ECO:0000256" key="8">
    <source>
        <dbReference type="ARBA" id="ARBA00023136"/>
    </source>
</evidence>
<dbReference type="GO" id="GO:0006623">
    <property type="term" value="P:protein targeting to vacuole"/>
    <property type="evidence" value="ECO:0007669"/>
    <property type="project" value="TreeGrafter"/>
</dbReference>
<evidence type="ECO:0000256" key="15">
    <source>
        <dbReference type="ARBA" id="ARBA00046293"/>
    </source>
</evidence>
<evidence type="ECO:0000256" key="2">
    <source>
        <dbReference type="ARBA" id="ARBA00015369"/>
    </source>
</evidence>
<organism evidence="19">
    <name type="scientific">Phaffia rhodozyma</name>
    <name type="common">Yeast</name>
    <name type="synonym">Xanthophyllomyces dendrorhous</name>
    <dbReference type="NCBI Taxonomy" id="264483"/>
    <lineage>
        <taxon>Eukaryota</taxon>
        <taxon>Fungi</taxon>
        <taxon>Dikarya</taxon>
        <taxon>Basidiomycota</taxon>
        <taxon>Agaricomycotina</taxon>
        <taxon>Tremellomycetes</taxon>
        <taxon>Cystofilobasidiales</taxon>
        <taxon>Mrakiaceae</taxon>
        <taxon>Phaffia</taxon>
    </lineage>
</organism>
<keyword evidence="4 17" id="KW-0732">Signal</keyword>
<dbReference type="InterPro" id="IPR050310">
    <property type="entry name" value="VPS10-sortilin"/>
</dbReference>
<dbReference type="SUPFAM" id="SSF110296">
    <property type="entry name" value="Oligoxyloglucan reducing end-specific cellobiohydrolase"/>
    <property type="match status" value="2"/>
</dbReference>
<evidence type="ECO:0000256" key="11">
    <source>
        <dbReference type="ARBA" id="ARBA00025569"/>
    </source>
</evidence>
<proteinExistence type="predicted"/>
<evidence type="ECO:0000313" key="19">
    <source>
        <dbReference type="EMBL" id="CDZ97982.1"/>
    </source>
</evidence>
<evidence type="ECO:0000256" key="17">
    <source>
        <dbReference type="SAM" id="SignalP"/>
    </source>
</evidence>
<dbReference type="PANTHER" id="PTHR12106">
    <property type="entry name" value="SORTILIN RELATED"/>
    <property type="match status" value="1"/>
</dbReference>
<evidence type="ECO:0000256" key="14">
    <source>
        <dbReference type="ARBA" id="ARBA00031902"/>
    </source>
</evidence>
<evidence type="ECO:0000259" key="18">
    <source>
        <dbReference type="SMART" id="SM00602"/>
    </source>
</evidence>
<comment type="function">
    <text evidence="11">Functions as a sorting receptor in the Golgi compartment required for the intracellular sorting and delivery of soluble vacuolar proteins, like carboxypeptidase Y (CPY) and proteinase A. Executes multiple rounds of sorting by cycling between the late Golgi and a prevacuolar endosome-like compartment.</text>
</comment>
<keyword evidence="8 16" id="KW-0472">Membrane</keyword>
<dbReference type="Gene3D" id="3.30.60.270">
    <property type="match status" value="2"/>
</dbReference>
<keyword evidence="10" id="KW-0325">Glycoprotein</keyword>
<dbReference type="GO" id="GO:0005794">
    <property type="term" value="C:Golgi apparatus"/>
    <property type="evidence" value="ECO:0007669"/>
    <property type="project" value="UniProtKB-SubCell"/>
</dbReference>
<dbReference type="Gene3D" id="2.130.10.10">
    <property type="entry name" value="YVTN repeat-like/Quinoprotein amine dehydrogenase"/>
    <property type="match status" value="2"/>
</dbReference>
<feature type="domain" description="VPS10" evidence="18">
    <location>
        <begin position="812"/>
        <end position="1434"/>
    </location>
</feature>
<dbReference type="PANTHER" id="PTHR12106:SF27">
    <property type="entry name" value="SORTILIN-RELATED RECEPTOR"/>
    <property type="match status" value="1"/>
</dbReference>
<dbReference type="FunFam" id="2.10.70.80:FF:000001">
    <property type="entry name" value="Sortilin-related VPS10 domain-containing receptor 1"/>
    <property type="match status" value="1"/>
</dbReference>